<keyword evidence="2" id="KW-0378">Hydrolase</keyword>
<dbReference type="InterPro" id="IPR029058">
    <property type="entry name" value="AB_hydrolase_fold"/>
</dbReference>
<dbReference type="GO" id="GO:0046503">
    <property type="term" value="P:glycerolipid catabolic process"/>
    <property type="evidence" value="ECO:0007669"/>
    <property type="project" value="TreeGrafter"/>
</dbReference>
<dbReference type="Gene3D" id="3.40.50.1820">
    <property type="entry name" value="alpha/beta hydrolase"/>
    <property type="match status" value="1"/>
</dbReference>
<dbReference type="InterPro" id="IPR050471">
    <property type="entry name" value="AB_hydrolase"/>
</dbReference>
<accession>A0A3S0XMZ4</accession>
<gene>
    <name evidence="2" type="ORF">ELQ94_05365</name>
</gene>
<evidence type="ECO:0000313" key="3">
    <source>
        <dbReference type="Proteomes" id="UP000274909"/>
    </source>
</evidence>
<dbReference type="OrthoDB" id="7958481at2"/>
<dbReference type="Pfam" id="PF00561">
    <property type="entry name" value="Abhydrolase_1"/>
    <property type="match status" value="1"/>
</dbReference>
<dbReference type="GO" id="GO:0004806">
    <property type="term" value="F:triacylglycerol lipase activity"/>
    <property type="evidence" value="ECO:0007669"/>
    <property type="project" value="TreeGrafter"/>
</dbReference>
<feature type="domain" description="AB hydrolase-1" evidence="1">
    <location>
        <begin position="23"/>
        <end position="260"/>
    </location>
</feature>
<evidence type="ECO:0000313" key="2">
    <source>
        <dbReference type="EMBL" id="RUR00966.1"/>
    </source>
</evidence>
<dbReference type="InterPro" id="IPR000073">
    <property type="entry name" value="AB_hydrolase_1"/>
</dbReference>
<dbReference type="Proteomes" id="UP000274909">
    <property type="component" value="Unassembled WGS sequence"/>
</dbReference>
<dbReference type="PANTHER" id="PTHR43433:SF5">
    <property type="entry name" value="AB HYDROLASE-1 DOMAIN-CONTAINING PROTEIN"/>
    <property type="match status" value="1"/>
</dbReference>
<reference evidence="2 3" key="1">
    <citation type="submission" date="2018-12" db="EMBL/GenBank/DDBJ databases">
        <authorList>
            <person name="Li F."/>
        </authorList>
    </citation>
    <scope>NUCLEOTIDE SEQUENCE [LARGE SCALE GENOMIC DNA]</scope>
    <source>
        <strain evidence="2 3">EGI 6500705</strain>
    </source>
</reference>
<proteinExistence type="predicted"/>
<evidence type="ECO:0000259" key="1">
    <source>
        <dbReference type="Pfam" id="PF00561"/>
    </source>
</evidence>
<protein>
    <submittedName>
        <fullName evidence="2">Alpha/beta fold hydrolase</fullName>
    </submittedName>
</protein>
<dbReference type="RefSeq" id="WP_127047960.1">
    <property type="nucleotide sequence ID" value="NZ_RZGZ01000002.1"/>
</dbReference>
<dbReference type="PRINTS" id="PR00111">
    <property type="entry name" value="ABHYDROLASE"/>
</dbReference>
<organism evidence="2 3">
    <name type="scientific">Labedella endophytica</name>
    <dbReference type="NCBI Taxonomy" id="1523160"/>
    <lineage>
        <taxon>Bacteria</taxon>
        <taxon>Bacillati</taxon>
        <taxon>Actinomycetota</taxon>
        <taxon>Actinomycetes</taxon>
        <taxon>Micrococcales</taxon>
        <taxon>Microbacteriaceae</taxon>
        <taxon>Labedella</taxon>
    </lineage>
</organism>
<name>A0A3S0XMZ4_9MICO</name>
<dbReference type="AlphaFoldDB" id="A0A3S0XMZ4"/>
<dbReference type="EMBL" id="RZGZ01000002">
    <property type="protein sequence ID" value="RUR00966.1"/>
    <property type="molecule type" value="Genomic_DNA"/>
</dbReference>
<dbReference type="PANTHER" id="PTHR43433">
    <property type="entry name" value="HYDROLASE, ALPHA/BETA FOLD FAMILY PROTEIN"/>
    <property type="match status" value="1"/>
</dbReference>
<dbReference type="SUPFAM" id="SSF53474">
    <property type="entry name" value="alpha/beta-Hydrolases"/>
    <property type="match status" value="1"/>
</dbReference>
<keyword evidence="3" id="KW-1185">Reference proteome</keyword>
<sequence>MPETTVDDVRIHFEVLGDDAAEPLVLIGGGSTQLIDWRDEFCALLVAEGFRVIRFDHRDTGLSQRFGGVDAVDGGYSVADAAGDVLRILDTLGLDSAHLAGHSMGGIMAQYLAIDHPQRVRSMAILSAIPGLDPAYLAPSEIAVGAGEPVSFPALPREEAIEQFVAYQRSMHVTSHPFDEDDERRHAARQIERGYEPNGFQRHGAALRRADDRLERLRRVIVPTVVVHGRLDPQLRPLAAELTAEAIPGAELHLIEDMGHRLERALWPEYVRIITANARRTQETPHA</sequence>
<comment type="caution">
    <text evidence="2">The sequence shown here is derived from an EMBL/GenBank/DDBJ whole genome shotgun (WGS) entry which is preliminary data.</text>
</comment>